<dbReference type="GO" id="GO:0003677">
    <property type="term" value="F:DNA binding"/>
    <property type="evidence" value="ECO:0007669"/>
    <property type="project" value="UniProtKB-KW"/>
</dbReference>
<dbReference type="SUPFAM" id="SSF46785">
    <property type="entry name" value="Winged helix' DNA-binding domain"/>
    <property type="match status" value="1"/>
</dbReference>
<evidence type="ECO:0000313" key="15">
    <source>
        <dbReference type="Proteomes" id="UP000240739"/>
    </source>
</evidence>
<dbReference type="InterPro" id="IPR036421">
    <property type="entry name" value="Fe_dep_repressor_sf"/>
</dbReference>
<keyword evidence="6" id="KW-0408">Iron</keyword>
<evidence type="ECO:0000256" key="3">
    <source>
        <dbReference type="ARBA" id="ARBA00011738"/>
    </source>
</evidence>
<evidence type="ECO:0000259" key="13">
    <source>
        <dbReference type="SMART" id="SM00899"/>
    </source>
</evidence>
<dbReference type="InterPro" id="IPR022687">
    <property type="entry name" value="HTH_DTXR"/>
</dbReference>
<evidence type="ECO:0000256" key="11">
    <source>
        <dbReference type="ARBA" id="ARBA00023211"/>
    </source>
</evidence>
<dbReference type="OrthoDB" id="9791355at2"/>
<keyword evidence="5" id="KW-0678">Repressor</keyword>
<comment type="similarity">
    <text evidence="2">Belongs to the DtxR/MntR family.</text>
</comment>
<dbReference type="InterPro" id="IPR038157">
    <property type="entry name" value="FeoA_core_dom"/>
</dbReference>
<evidence type="ECO:0000256" key="4">
    <source>
        <dbReference type="ARBA" id="ARBA00022490"/>
    </source>
</evidence>
<dbReference type="SUPFAM" id="SSF50037">
    <property type="entry name" value="C-terminal domain of transcriptional repressors"/>
    <property type="match status" value="1"/>
</dbReference>
<dbReference type="Pfam" id="PF04023">
    <property type="entry name" value="FeoA"/>
    <property type="match status" value="1"/>
</dbReference>
<keyword evidence="10" id="KW-0804">Transcription</keyword>
<evidence type="ECO:0000256" key="9">
    <source>
        <dbReference type="ARBA" id="ARBA00023159"/>
    </source>
</evidence>
<name>A0A2T4UIN8_9ACTN</name>
<evidence type="ECO:0000256" key="5">
    <source>
        <dbReference type="ARBA" id="ARBA00022491"/>
    </source>
</evidence>
<dbReference type="GO" id="GO:0003700">
    <property type="term" value="F:DNA-binding transcription factor activity"/>
    <property type="evidence" value="ECO:0007669"/>
    <property type="project" value="InterPro"/>
</dbReference>
<dbReference type="InterPro" id="IPR007167">
    <property type="entry name" value="Fe-transptr_FeoA-like"/>
</dbReference>
<dbReference type="RefSeq" id="WP_107567534.1">
    <property type="nucleotide sequence ID" value="NZ_PYYB01000001.1"/>
</dbReference>
<evidence type="ECO:0000256" key="2">
    <source>
        <dbReference type="ARBA" id="ARBA00007871"/>
    </source>
</evidence>
<keyword evidence="8" id="KW-0238">DNA-binding</keyword>
<comment type="subunit">
    <text evidence="3">Homodimer.</text>
</comment>
<organism evidence="14 15">
    <name type="scientific">Paraconexibacter algicola</name>
    <dbReference type="NCBI Taxonomy" id="2133960"/>
    <lineage>
        <taxon>Bacteria</taxon>
        <taxon>Bacillati</taxon>
        <taxon>Actinomycetota</taxon>
        <taxon>Thermoleophilia</taxon>
        <taxon>Solirubrobacterales</taxon>
        <taxon>Paraconexibacteraceae</taxon>
        <taxon>Paraconexibacter</taxon>
    </lineage>
</organism>
<dbReference type="Gene3D" id="1.10.10.10">
    <property type="entry name" value="Winged helix-like DNA-binding domain superfamily/Winged helix DNA-binding domain"/>
    <property type="match status" value="1"/>
</dbReference>
<evidence type="ECO:0000256" key="10">
    <source>
        <dbReference type="ARBA" id="ARBA00023163"/>
    </source>
</evidence>
<dbReference type="Pfam" id="PF01325">
    <property type="entry name" value="Fe_dep_repress"/>
    <property type="match status" value="1"/>
</dbReference>
<dbReference type="EMBL" id="PYYB01000001">
    <property type="protein sequence ID" value="PTL59098.1"/>
    <property type="molecule type" value="Genomic_DNA"/>
</dbReference>
<accession>A0A2T4UIN8</accession>
<dbReference type="Gene3D" id="1.10.60.10">
    <property type="entry name" value="Iron dependent repressor, metal binding and dimerisation domain"/>
    <property type="match status" value="1"/>
</dbReference>
<dbReference type="InterPro" id="IPR022689">
    <property type="entry name" value="Iron_dep_repressor"/>
</dbReference>
<dbReference type="InterPro" id="IPR036388">
    <property type="entry name" value="WH-like_DNA-bd_sf"/>
</dbReference>
<reference evidence="14 15" key="1">
    <citation type="submission" date="2018-03" db="EMBL/GenBank/DDBJ databases">
        <title>Aquarubrobacter algicola gen. nov., sp. nov., a novel actinobacterium isolated from shallow eutrophic lake during the end of cyanobacterial harmful algal blooms.</title>
        <authorList>
            <person name="Chun S.J."/>
        </authorList>
    </citation>
    <scope>NUCLEOTIDE SEQUENCE [LARGE SCALE GENOMIC DNA]</scope>
    <source>
        <strain evidence="14 15">Seoho-28</strain>
    </source>
</reference>
<dbReference type="Gene3D" id="2.30.30.90">
    <property type="match status" value="1"/>
</dbReference>
<dbReference type="GO" id="GO:0046983">
    <property type="term" value="F:protein dimerization activity"/>
    <property type="evidence" value="ECO:0007669"/>
    <property type="project" value="InterPro"/>
</dbReference>
<dbReference type="InterPro" id="IPR001367">
    <property type="entry name" value="Fe_dep_repressor"/>
</dbReference>
<keyword evidence="15" id="KW-1185">Reference proteome</keyword>
<dbReference type="SMART" id="SM00899">
    <property type="entry name" value="FeoA"/>
    <property type="match status" value="1"/>
</dbReference>
<dbReference type="GO" id="GO:0005737">
    <property type="term" value="C:cytoplasm"/>
    <property type="evidence" value="ECO:0007669"/>
    <property type="project" value="UniProtKB-SubCell"/>
</dbReference>
<comment type="subcellular location">
    <subcellularLocation>
        <location evidence="1">Cytoplasm</location>
    </subcellularLocation>
</comment>
<evidence type="ECO:0000313" key="14">
    <source>
        <dbReference type="EMBL" id="PTL59098.1"/>
    </source>
</evidence>
<evidence type="ECO:0000256" key="7">
    <source>
        <dbReference type="ARBA" id="ARBA00023015"/>
    </source>
</evidence>
<keyword evidence="9" id="KW-0010">Activator</keyword>
<proteinExistence type="inferred from homology"/>
<dbReference type="GO" id="GO:0046914">
    <property type="term" value="F:transition metal ion binding"/>
    <property type="evidence" value="ECO:0007669"/>
    <property type="project" value="InterPro"/>
</dbReference>
<dbReference type="InterPro" id="IPR008988">
    <property type="entry name" value="Transcriptional_repressor_C"/>
</dbReference>
<dbReference type="Proteomes" id="UP000240739">
    <property type="component" value="Unassembled WGS sequence"/>
</dbReference>
<evidence type="ECO:0000256" key="1">
    <source>
        <dbReference type="ARBA" id="ARBA00004496"/>
    </source>
</evidence>
<keyword evidence="7" id="KW-0805">Transcription regulation</keyword>
<evidence type="ECO:0000256" key="8">
    <source>
        <dbReference type="ARBA" id="ARBA00023125"/>
    </source>
</evidence>
<dbReference type="SMART" id="SM00529">
    <property type="entry name" value="HTH_DTXR"/>
    <property type="match status" value="1"/>
</dbReference>
<protein>
    <recommendedName>
        <fullName evidence="12">Manganese transport regulator</fullName>
    </recommendedName>
</protein>
<keyword evidence="4" id="KW-0963">Cytoplasm</keyword>
<evidence type="ECO:0000256" key="12">
    <source>
        <dbReference type="ARBA" id="ARBA00032593"/>
    </source>
</evidence>
<feature type="domain" description="Ferrous iron transporter FeoA-like" evidence="13">
    <location>
        <begin position="155"/>
        <end position="228"/>
    </location>
</feature>
<comment type="caution">
    <text evidence="14">The sequence shown here is derived from an EMBL/GenBank/DDBJ whole genome shotgun (WGS) entry which is preliminary data.</text>
</comment>
<dbReference type="Pfam" id="PF02742">
    <property type="entry name" value="Fe_dep_repr_C"/>
    <property type="match status" value="1"/>
</dbReference>
<dbReference type="PANTHER" id="PTHR33238:SF11">
    <property type="entry name" value="TRANSCRIPTIONAL REGULATOR MNTR"/>
    <property type="match status" value="1"/>
</dbReference>
<sequence length="229" mass="24290">MSAPRGNSRAVDYVEVLYGLLFPVGVYRPSEAATPIAARVAERLGVSRASAGEMLRRLDEQGLVERGPGRALALTPEGIALAESGVRATRVIETFLVDMLGYDPAEVHPMAVEMRDAFTPELVDRLHERLGSPGRCPHGWPVGAADERAEAGALRRLVELEAGTRCAVVGVVESDPELVRWLFGAGLVPGADLAVRDVQPAAGHVTVTLGRDELVVGDRAASHVFVTAG</sequence>
<evidence type="ECO:0000256" key="6">
    <source>
        <dbReference type="ARBA" id="ARBA00023004"/>
    </source>
</evidence>
<dbReference type="SUPFAM" id="SSF47979">
    <property type="entry name" value="Iron-dependent repressor protein, dimerization domain"/>
    <property type="match status" value="1"/>
</dbReference>
<dbReference type="InterPro" id="IPR050536">
    <property type="entry name" value="DtxR_MntR_Metal-Reg"/>
</dbReference>
<dbReference type="InterPro" id="IPR036390">
    <property type="entry name" value="WH_DNA-bd_sf"/>
</dbReference>
<keyword evidence="11" id="KW-0464">Manganese</keyword>
<dbReference type="AlphaFoldDB" id="A0A2T4UIN8"/>
<dbReference type="PANTHER" id="PTHR33238">
    <property type="entry name" value="IRON (METAL) DEPENDENT REPRESSOR, DTXR FAMILY"/>
    <property type="match status" value="1"/>
</dbReference>
<gene>
    <name evidence="14" type="ORF">C7Y72_05275</name>
</gene>